<accession>A0A9D1D532</accession>
<reference evidence="1" key="2">
    <citation type="journal article" date="2021" name="PeerJ">
        <title>Extensive microbial diversity within the chicken gut microbiome revealed by metagenomics and culture.</title>
        <authorList>
            <person name="Gilroy R."/>
            <person name="Ravi A."/>
            <person name="Getino M."/>
            <person name="Pursley I."/>
            <person name="Horton D.L."/>
            <person name="Alikhan N.F."/>
            <person name="Baker D."/>
            <person name="Gharbi K."/>
            <person name="Hall N."/>
            <person name="Watson M."/>
            <person name="Adriaenssens E.M."/>
            <person name="Foster-Nyarko E."/>
            <person name="Jarju S."/>
            <person name="Secka A."/>
            <person name="Antonio M."/>
            <person name="Oren A."/>
            <person name="Chaudhuri R.R."/>
            <person name="La Ragione R."/>
            <person name="Hildebrand F."/>
            <person name="Pallen M.J."/>
        </authorList>
    </citation>
    <scope>NUCLEOTIDE SEQUENCE</scope>
    <source>
        <strain evidence="1">CHK180-2868</strain>
    </source>
</reference>
<dbReference type="AlphaFoldDB" id="A0A9D1D532"/>
<protein>
    <recommendedName>
        <fullName evidence="3">Transcriptional regulator</fullName>
    </recommendedName>
</protein>
<evidence type="ECO:0000313" key="1">
    <source>
        <dbReference type="EMBL" id="HIR05327.1"/>
    </source>
</evidence>
<sequence length="438" mass="50421">MPLSIGIITASQSLNSIRSAEQEMRKHAKITYLSYHTLSELCDLYSKNFHRFDGFLFSGPFPRDYILENIGAITKPYRCFDLKDRDYYLTFARILARHPGIDFSRVFFDAEIELAILRNVFPEGKGPRMTMNYTPLEYRGFLRTAVYERALDTYRELWYQKKCDIFVIRFTNLAEQLEREGIPHFSLRPCKESILDDFHALIGDIRESMLQNSLVACCIIEIPEASRTLENEELLESALDVFGRSQNCNILARKNREHFEVITSNMEARKITDEYKTCMLSSELNQKLPFPIRIGWGISFDVIDAYKNAKKAVLACQKNRNHYTYLVTESQEMVGPLNSNRSISYGLQPDAQVSFLAKSLGISPVNLEKLVSLQKTRYMYEFTSSDLVYFLEITPRSAARILSKLEKGGLARPIRSVNLSGTGRPTIVYEVDFHTLSD</sequence>
<organism evidence="1 2">
    <name type="scientific">Candidatus Copromonas faecavium</name>
    <name type="common">nom. illeg.</name>
    <dbReference type="NCBI Taxonomy" id="2840740"/>
    <lineage>
        <taxon>Bacteria</taxon>
        <taxon>Bacillati</taxon>
        <taxon>Bacillota</taxon>
        <taxon>Clostridia</taxon>
        <taxon>Lachnospirales</taxon>
        <taxon>Lachnospiraceae</taxon>
        <taxon>Candidatus Copromonas (nom. illeg.)</taxon>
    </lineage>
</organism>
<reference evidence="1" key="1">
    <citation type="submission" date="2020-10" db="EMBL/GenBank/DDBJ databases">
        <authorList>
            <person name="Gilroy R."/>
        </authorList>
    </citation>
    <scope>NUCLEOTIDE SEQUENCE</scope>
    <source>
        <strain evidence="1">CHK180-2868</strain>
    </source>
</reference>
<dbReference type="Proteomes" id="UP000824250">
    <property type="component" value="Unassembled WGS sequence"/>
</dbReference>
<name>A0A9D1D532_9FIRM</name>
<proteinExistence type="predicted"/>
<evidence type="ECO:0008006" key="3">
    <source>
        <dbReference type="Google" id="ProtNLM"/>
    </source>
</evidence>
<comment type="caution">
    <text evidence="1">The sequence shown here is derived from an EMBL/GenBank/DDBJ whole genome shotgun (WGS) entry which is preliminary data.</text>
</comment>
<evidence type="ECO:0000313" key="2">
    <source>
        <dbReference type="Proteomes" id="UP000824250"/>
    </source>
</evidence>
<gene>
    <name evidence="1" type="ORF">IAB28_05100</name>
</gene>
<dbReference type="EMBL" id="DVGC01000027">
    <property type="protein sequence ID" value="HIR05327.1"/>
    <property type="molecule type" value="Genomic_DNA"/>
</dbReference>